<evidence type="ECO:0000256" key="1">
    <source>
        <dbReference type="ARBA" id="ARBA00009226"/>
    </source>
</evidence>
<accession>A0A158EGA3</accession>
<dbReference type="PANTHER" id="PTHR30034:SF6">
    <property type="entry name" value="YOP PROTEINS TRANSLOCATION PROTEIN Q"/>
    <property type="match status" value="1"/>
</dbReference>
<proteinExistence type="inferred from homology"/>
<dbReference type="EMBL" id="FCOX02000092">
    <property type="protein sequence ID" value="SAL05823.1"/>
    <property type="molecule type" value="Genomic_DNA"/>
</dbReference>
<dbReference type="AlphaFoldDB" id="A0A158EGA3"/>
<reference evidence="3" key="1">
    <citation type="submission" date="2016-01" db="EMBL/GenBank/DDBJ databases">
        <authorList>
            <person name="Peeters C."/>
        </authorList>
    </citation>
    <scope>NUCLEOTIDE SEQUENCE</scope>
    <source>
        <strain evidence="3">LMG 29321</strain>
    </source>
</reference>
<dbReference type="GO" id="GO:0071978">
    <property type="term" value="P:bacterial-type flagellum-dependent swarming motility"/>
    <property type="evidence" value="ECO:0007669"/>
    <property type="project" value="TreeGrafter"/>
</dbReference>
<dbReference type="GO" id="GO:0009425">
    <property type="term" value="C:bacterial-type flagellum basal body"/>
    <property type="evidence" value="ECO:0007669"/>
    <property type="project" value="InterPro"/>
</dbReference>
<organism evidence="3 4">
    <name type="scientific">Caballeronia calidae</name>
    <dbReference type="NCBI Taxonomy" id="1777139"/>
    <lineage>
        <taxon>Bacteria</taxon>
        <taxon>Pseudomonadati</taxon>
        <taxon>Pseudomonadota</taxon>
        <taxon>Betaproteobacteria</taxon>
        <taxon>Burkholderiales</taxon>
        <taxon>Burkholderiaceae</taxon>
        <taxon>Caballeronia</taxon>
    </lineage>
</organism>
<evidence type="ECO:0000313" key="4">
    <source>
        <dbReference type="Proteomes" id="UP000071859"/>
    </source>
</evidence>
<sequence length="223" mass="23871">MIPVWVTQFGEVPVLLNNVEDAPACDLTGPLLRLRMPGSLTVGQILLSVRVLNALSPGDVLLGAVSPEVASAIKAQAYAQLGIRWGGLAYRHVSGIATLCGSILTLKEWRMSDQDEISNLEQSFAIDNLGEEAIEEETTMDSVVELSELELPVKMEIGTIPISLEQLKSIRPGYVIALPQSIEGAKVRLSVGGQTIGQGELVAVGEHLGVRIIQMVQTYESAA</sequence>
<comment type="similarity">
    <text evidence="1">Belongs to the FliN/MopA/SpaO family.</text>
</comment>
<feature type="domain" description="Flagellar motor switch protein FliN-like C-terminal" evidence="2">
    <location>
        <begin position="145"/>
        <end position="216"/>
    </location>
</feature>
<evidence type="ECO:0000259" key="2">
    <source>
        <dbReference type="Pfam" id="PF01052"/>
    </source>
</evidence>
<keyword evidence="4" id="KW-1185">Reference proteome</keyword>
<dbReference type="GO" id="GO:0050918">
    <property type="term" value="P:positive chemotaxis"/>
    <property type="evidence" value="ECO:0007669"/>
    <property type="project" value="TreeGrafter"/>
</dbReference>
<dbReference type="InterPro" id="IPR013385">
    <property type="entry name" value="T3SS_SpaO/YscQ/SpaO"/>
</dbReference>
<dbReference type="SUPFAM" id="SSF101801">
    <property type="entry name" value="Surface presentation of antigens (SPOA)"/>
    <property type="match status" value="1"/>
</dbReference>
<name>A0A158EGA3_9BURK</name>
<dbReference type="Gene3D" id="2.30.330.10">
    <property type="entry name" value="SpoA-like"/>
    <property type="match status" value="1"/>
</dbReference>
<dbReference type="PANTHER" id="PTHR30034">
    <property type="entry name" value="FLAGELLAR MOTOR SWITCH PROTEIN FLIM"/>
    <property type="match status" value="1"/>
</dbReference>
<dbReference type="Pfam" id="PF01052">
    <property type="entry name" value="FliMN_C"/>
    <property type="match status" value="1"/>
</dbReference>
<dbReference type="Proteomes" id="UP000071859">
    <property type="component" value="Unassembled WGS sequence"/>
</dbReference>
<comment type="caution">
    <text evidence="3">The sequence shown here is derived from an EMBL/GenBank/DDBJ whole genome shotgun (WGS) entry which is preliminary data.</text>
</comment>
<dbReference type="InterPro" id="IPR036429">
    <property type="entry name" value="SpoA-like_sf"/>
</dbReference>
<dbReference type="InterPro" id="IPR001172">
    <property type="entry name" value="FliN_T3SS_HrcQb"/>
</dbReference>
<evidence type="ECO:0000313" key="3">
    <source>
        <dbReference type="EMBL" id="SAL05823.1"/>
    </source>
</evidence>
<dbReference type="NCBIfam" id="TIGR02551">
    <property type="entry name" value="SpaO_YscQ"/>
    <property type="match status" value="1"/>
</dbReference>
<dbReference type="PRINTS" id="PR00956">
    <property type="entry name" value="FLGMOTORFLIN"/>
</dbReference>
<protein>
    <submittedName>
        <fullName evidence="3">Type III secretion system apparatus protein YscQ/HrcQ</fullName>
    </submittedName>
</protein>
<dbReference type="GO" id="GO:0003774">
    <property type="term" value="F:cytoskeletal motor activity"/>
    <property type="evidence" value="ECO:0007669"/>
    <property type="project" value="InterPro"/>
</dbReference>
<dbReference type="InterPro" id="IPR001543">
    <property type="entry name" value="FliN-like_C"/>
</dbReference>
<dbReference type="GO" id="GO:0030254">
    <property type="term" value="P:protein secretion by the type III secretion system"/>
    <property type="evidence" value="ECO:0007669"/>
    <property type="project" value="InterPro"/>
</dbReference>
<gene>
    <name evidence="3" type="ORF">AWB78_07720</name>
</gene>